<dbReference type="RefSeq" id="WP_221048661.1">
    <property type="nucleotide sequence ID" value="NZ_AP019782.1"/>
</dbReference>
<proteinExistence type="predicted"/>
<keyword evidence="2" id="KW-0732">Signal</keyword>
<gene>
    <name evidence="3" type="ORF">MoryE10_14230</name>
</gene>
<feature type="region of interest" description="Disordered" evidence="1">
    <location>
        <begin position="22"/>
        <end position="45"/>
    </location>
</feature>
<reference evidence="3" key="1">
    <citation type="submission" date="2019-06" db="EMBL/GenBank/DDBJ databases">
        <title>Complete genome sequence of Methylogaea oryzae strain JCM16910.</title>
        <authorList>
            <person name="Asakawa S."/>
        </authorList>
    </citation>
    <scope>NUCLEOTIDE SEQUENCE</scope>
    <source>
        <strain evidence="3">E10</strain>
    </source>
</reference>
<dbReference type="Proteomes" id="UP000824988">
    <property type="component" value="Chromosome"/>
</dbReference>
<accession>A0A8D4VPF6</accession>
<dbReference type="EMBL" id="AP019782">
    <property type="protein sequence ID" value="BBL70817.1"/>
    <property type="molecule type" value="Genomic_DNA"/>
</dbReference>
<evidence type="ECO:0000256" key="2">
    <source>
        <dbReference type="SAM" id="SignalP"/>
    </source>
</evidence>
<dbReference type="CDD" id="cd15482">
    <property type="entry name" value="Sialidase_non-viral"/>
    <property type="match status" value="1"/>
</dbReference>
<feature type="signal peptide" evidence="2">
    <location>
        <begin position="1"/>
        <end position="24"/>
    </location>
</feature>
<keyword evidence="3" id="KW-0449">Lipoprotein</keyword>
<keyword evidence="4" id="KW-1185">Reference proteome</keyword>
<dbReference type="AlphaFoldDB" id="A0A8D4VPF6"/>
<sequence>MLKRKLQLGLLAATFAAAGSAVQAGPSEGAGKPGGSSHPPVSERCKEAKTPLIECSHTVSAVFDGKGVAWAAWADQAHVYVQQSADKGRSWFAPVAVNKEDETVLAHGESRPKVAVGPEGNVYVTWARGLGQRFTSHILFSRSIDGGKTYSKPRIVNDDKQVIGHSFDSLMVGEGGKLLIAWLDGRDAAKAKQEGKTFNGSTLYYTWSDNGGRSFRKDRPIAAGTCQCCRLQTVADKDGLPVVMWRHILEGGIRDHVLVKFQDWDKPGDWVRTSFEDWKIDACPHHGPGLAVDSWGRYHAVWFSGEPQRGGLFYAYSEDHGRTFSPPQRFGGQGASHPHVAVSGDKVVVAWQEFDGQRNVVKTQTSTNRGAYFGEPEVAAQTEGAADAPFVLNDGQAFYLSWQTQKDGYRLLPLP</sequence>
<name>A0A8D4VPF6_9GAMM</name>
<organism evidence="3 4">
    <name type="scientific">Methylogaea oryzae</name>
    <dbReference type="NCBI Taxonomy" id="1295382"/>
    <lineage>
        <taxon>Bacteria</taxon>
        <taxon>Pseudomonadati</taxon>
        <taxon>Pseudomonadota</taxon>
        <taxon>Gammaproteobacteria</taxon>
        <taxon>Methylococcales</taxon>
        <taxon>Methylococcaceae</taxon>
        <taxon>Methylogaea</taxon>
    </lineage>
</organism>
<dbReference type="KEGG" id="moz:MoryE10_14230"/>
<evidence type="ECO:0000313" key="4">
    <source>
        <dbReference type="Proteomes" id="UP000824988"/>
    </source>
</evidence>
<protein>
    <submittedName>
        <fullName evidence="3">Lipoprotein</fullName>
    </submittedName>
</protein>
<feature type="chain" id="PRO_5034037117" evidence="2">
    <location>
        <begin position="25"/>
        <end position="415"/>
    </location>
</feature>
<evidence type="ECO:0000256" key="1">
    <source>
        <dbReference type="SAM" id="MobiDB-lite"/>
    </source>
</evidence>
<evidence type="ECO:0000313" key="3">
    <source>
        <dbReference type="EMBL" id="BBL70817.1"/>
    </source>
</evidence>